<dbReference type="GO" id="GO:0019069">
    <property type="term" value="P:viral capsid assembly"/>
    <property type="evidence" value="ECO:0007669"/>
    <property type="project" value="InterPro"/>
</dbReference>
<dbReference type="InterPro" id="IPR009636">
    <property type="entry name" value="SCAF"/>
</dbReference>
<reference evidence="1" key="1">
    <citation type="submission" date="2019-08" db="EMBL/GenBank/DDBJ databases">
        <authorList>
            <person name="Kucharzyk K."/>
            <person name="Murdoch R.W."/>
            <person name="Higgins S."/>
            <person name="Loffler F."/>
        </authorList>
    </citation>
    <scope>NUCLEOTIDE SEQUENCE</scope>
</reference>
<accession>A0A645F4C1</accession>
<dbReference type="EMBL" id="VSSQ01054306">
    <property type="protein sequence ID" value="MPN08279.1"/>
    <property type="molecule type" value="Genomic_DNA"/>
</dbReference>
<proteinExistence type="predicted"/>
<sequence>MKHAWLKEILGDNYTDELDKKVDEKLTGLYVAKQDYDTKVNELSTANTSITNLTGQLKAFDGVDVTKLKDDVTKWETKYNSDIAAVKRDSAIDMAIVQAKGRNSKAIKALLDMDKIKLKDDGTLDGLDIEGLKKSDAYLFDVETKKNIGGGFEPGEVQSSAEEISAMIDKAMGIKSSN</sequence>
<dbReference type="AlphaFoldDB" id="A0A645F4C1"/>
<evidence type="ECO:0008006" key="2">
    <source>
        <dbReference type="Google" id="ProtNLM"/>
    </source>
</evidence>
<name>A0A645F4C1_9ZZZZ</name>
<evidence type="ECO:0000313" key="1">
    <source>
        <dbReference type="EMBL" id="MPN08279.1"/>
    </source>
</evidence>
<dbReference type="Pfam" id="PF06810">
    <property type="entry name" value="Phage_scaffold"/>
    <property type="match status" value="1"/>
</dbReference>
<comment type="caution">
    <text evidence="1">The sequence shown here is derived from an EMBL/GenBank/DDBJ whole genome shotgun (WGS) entry which is preliminary data.</text>
</comment>
<protein>
    <recommendedName>
        <fullName evidence="2">Phage minor structural protein GP20</fullName>
    </recommendedName>
</protein>
<gene>
    <name evidence="1" type="ORF">SDC9_155561</name>
</gene>
<organism evidence="1">
    <name type="scientific">bioreactor metagenome</name>
    <dbReference type="NCBI Taxonomy" id="1076179"/>
    <lineage>
        <taxon>unclassified sequences</taxon>
        <taxon>metagenomes</taxon>
        <taxon>ecological metagenomes</taxon>
    </lineage>
</organism>